<dbReference type="EMBL" id="QTJV01000001">
    <property type="protein sequence ID" value="RFM36072.1"/>
    <property type="molecule type" value="Genomic_DNA"/>
</dbReference>
<gene>
    <name evidence="2" type="ORF">DXN04_00725</name>
</gene>
<dbReference type="AlphaFoldDB" id="A0A3E1P7D3"/>
<evidence type="ECO:0000256" key="1">
    <source>
        <dbReference type="SAM" id="Phobius"/>
    </source>
</evidence>
<protein>
    <submittedName>
        <fullName evidence="2">Uncharacterized protein</fullName>
    </submittedName>
</protein>
<keyword evidence="1" id="KW-0472">Membrane</keyword>
<comment type="caution">
    <text evidence="2">The sequence shown here is derived from an EMBL/GenBank/DDBJ whole genome shotgun (WGS) entry which is preliminary data.</text>
</comment>
<organism evidence="2 3">
    <name type="scientific">Chitinophaga silvisoli</name>
    <dbReference type="NCBI Taxonomy" id="2291814"/>
    <lineage>
        <taxon>Bacteria</taxon>
        <taxon>Pseudomonadati</taxon>
        <taxon>Bacteroidota</taxon>
        <taxon>Chitinophagia</taxon>
        <taxon>Chitinophagales</taxon>
        <taxon>Chitinophagaceae</taxon>
        <taxon>Chitinophaga</taxon>
    </lineage>
</organism>
<reference evidence="2 3" key="1">
    <citation type="submission" date="2018-08" db="EMBL/GenBank/DDBJ databases">
        <title>Chitinophaga sp. K20C18050901, a novel bacterium isolated from forest soil.</title>
        <authorList>
            <person name="Wang C."/>
        </authorList>
    </citation>
    <scope>NUCLEOTIDE SEQUENCE [LARGE SCALE GENOMIC DNA]</scope>
    <source>
        <strain evidence="2 3">K20C18050901</strain>
    </source>
</reference>
<sequence>MTDISPAVYTDGWFEDYLLVTGILILALSTIASKGSHFPPEKIFLFPVSILSNLSVLYKMA</sequence>
<feature type="transmembrane region" description="Helical" evidence="1">
    <location>
        <begin position="12"/>
        <end position="31"/>
    </location>
</feature>
<keyword evidence="1" id="KW-1133">Transmembrane helix</keyword>
<accession>A0A3E1P7D3</accession>
<proteinExistence type="predicted"/>
<dbReference type="Proteomes" id="UP000261174">
    <property type="component" value="Unassembled WGS sequence"/>
</dbReference>
<keyword evidence="3" id="KW-1185">Reference proteome</keyword>
<name>A0A3E1P7D3_9BACT</name>
<evidence type="ECO:0000313" key="3">
    <source>
        <dbReference type="Proteomes" id="UP000261174"/>
    </source>
</evidence>
<evidence type="ECO:0000313" key="2">
    <source>
        <dbReference type="EMBL" id="RFM36072.1"/>
    </source>
</evidence>
<keyword evidence="1" id="KW-0812">Transmembrane</keyword>